<feature type="transmembrane region" description="Helical" evidence="6">
    <location>
        <begin position="355"/>
        <end position="374"/>
    </location>
</feature>
<feature type="transmembrane region" description="Helical" evidence="6">
    <location>
        <begin position="317"/>
        <end position="334"/>
    </location>
</feature>
<name>A0ABR6EQA8_9SPHI</name>
<dbReference type="Proteomes" id="UP000636110">
    <property type="component" value="Unassembled WGS sequence"/>
</dbReference>
<evidence type="ECO:0000256" key="2">
    <source>
        <dbReference type="ARBA" id="ARBA00022448"/>
    </source>
</evidence>
<keyword evidence="2" id="KW-0813">Transport</keyword>
<feature type="transmembrane region" description="Helical" evidence="6">
    <location>
        <begin position="294"/>
        <end position="311"/>
    </location>
</feature>
<dbReference type="EMBL" id="WNXC01000001">
    <property type="protein sequence ID" value="MBB2147429.1"/>
    <property type="molecule type" value="Genomic_DNA"/>
</dbReference>
<dbReference type="RefSeq" id="WP_182952708.1">
    <property type="nucleotide sequence ID" value="NZ_WNXC01000001.1"/>
</dbReference>
<keyword evidence="3 6" id="KW-0812">Transmembrane</keyword>
<dbReference type="Pfam" id="PF07690">
    <property type="entry name" value="MFS_1"/>
    <property type="match status" value="1"/>
</dbReference>
<evidence type="ECO:0000256" key="1">
    <source>
        <dbReference type="ARBA" id="ARBA00004141"/>
    </source>
</evidence>
<dbReference type="InterPro" id="IPR036259">
    <property type="entry name" value="MFS_trans_sf"/>
</dbReference>
<feature type="transmembrane region" description="Helical" evidence="6">
    <location>
        <begin position="261"/>
        <end position="282"/>
    </location>
</feature>
<feature type="transmembrane region" description="Helical" evidence="6">
    <location>
        <begin position="108"/>
        <end position="128"/>
    </location>
</feature>
<comment type="subcellular location">
    <subcellularLocation>
        <location evidence="1">Membrane</location>
        <topology evidence="1">Multi-pass membrane protein</topology>
    </subcellularLocation>
</comment>
<feature type="transmembrane region" description="Helical" evidence="6">
    <location>
        <begin position="217"/>
        <end position="241"/>
    </location>
</feature>
<protein>
    <submittedName>
        <fullName evidence="8">MFS transporter</fullName>
    </submittedName>
</protein>
<evidence type="ECO:0000256" key="3">
    <source>
        <dbReference type="ARBA" id="ARBA00022692"/>
    </source>
</evidence>
<proteinExistence type="predicted"/>
<accession>A0ABR6EQA8</accession>
<feature type="domain" description="Major facilitator superfamily (MFS) profile" evidence="7">
    <location>
        <begin position="17"/>
        <end position="409"/>
    </location>
</feature>
<comment type="caution">
    <text evidence="8">The sequence shown here is derived from an EMBL/GenBank/DDBJ whole genome shotgun (WGS) entry which is preliminary data.</text>
</comment>
<gene>
    <name evidence="8" type="ORF">GM920_00765</name>
</gene>
<feature type="transmembrane region" description="Helical" evidence="6">
    <location>
        <begin position="386"/>
        <end position="404"/>
    </location>
</feature>
<reference evidence="8 9" key="1">
    <citation type="submission" date="2019-11" db="EMBL/GenBank/DDBJ databases">
        <title>Description of Pedobacter sp. LMG 31462T.</title>
        <authorList>
            <person name="Carlier A."/>
            <person name="Qi S."/>
            <person name="Vandamme P."/>
        </authorList>
    </citation>
    <scope>NUCLEOTIDE SEQUENCE [LARGE SCALE GENOMIC DNA]</scope>
    <source>
        <strain evidence="8 9">LMG 31462</strain>
    </source>
</reference>
<evidence type="ECO:0000313" key="8">
    <source>
        <dbReference type="EMBL" id="MBB2147429.1"/>
    </source>
</evidence>
<dbReference type="InterPro" id="IPR044770">
    <property type="entry name" value="MFS_spinster-like"/>
</dbReference>
<dbReference type="PANTHER" id="PTHR23505:SF79">
    <property type="entry name" value="PROTEIN SPINSTER"/>
    <property type="match status" value="1"/>
</dbReference>
<feature type="transmembrane region" description="Helical" evidence="6">
    <location>
        <begin position="140"/>
        <end position="162"/>
    </location>
</feature>
<organism evidence="8 9">
    <name type="scientific">Pedobacter gandavensis</name>
    <dbReference type="NCBI Taxonomy" id="2679963"/>
    <lineage>
        <taxon>Bacteria</taxon>
        <taxon>Pseudomonadati</taxon>
        <taxon>Bacteroidota</taxon>
        <taxon>Sphingobacteriia</taxon>
        <taxon>Sphingobacteriales</taxon>
        <taxon>Sphingobacteriaceae</taxon>
        <taxon>Pedobacter</taxon>
    </lineage>
</organism>
<feature type="transmembrane region" description="Helical" evidence="6">
    <location>
        <begin position="51"/>
        <end position="71"/>
    </location>
</feature>
<feature type="transmembrane region" description="Helical" evidence="6">
    <location>
        <begin position="83"/>
        <end position="102"/>
    </location>
</feature>
<feature type="transmembrane region" description="Helical" evidence="6">
    <location>
        <begin position="12"/>
        <end position="31"/>
    </location>
</feature>
<keyword evidence="5 6" id="KW-0472">Membrane</keyword>
<keyword evidence="4 6" id="KW-1133">Transmembrane helix</keyword>
<keyword evidence="9" id="KW-1185">Reference proteome</keyword>
<dbReference type="SUPFAM" id="SSF103473">
    <property type="entry name" value="MFS general substrate transporter"/>
    <property type="match status" value="1"/>
</dbReference>
<evidence type="ECO:0000259" key="7">
    <source>
        <dbReference type="PROSITE" id="PS50850"/>
    </source>
</evidence>
<dbReference type="PROSITE" id="PS50850">
    <property type="entry name" value="MFS"/>
    <property type="match status" value="1"/>
</dbReference>
<evidence type="ECO:0000256" key="5">
    <source>
        <dbReference type="ARBA" id="ARBA00023136"/>
    </source>
</evidence>
<dbReference type="PANTHER" id="PTHR23505">
    <property type="entry name" value="SPINSTER"/>
    <property type="match status" value="1"/>
</dbReference>
<dbReference type="Gene3D" id="1.20.1250.20">
    <property type="entry name" value="MFS general substrate transporter like domains"/>
    <property type="match status" value="2"/>
</dbReference>
<dbReference type="InterPro" id="IPR011701">
    <property type="entry name" value="MFS"/>
</dbReference>
<dbReference type="InterPro" id="IPR020846">
    <property type="entry name" value="MFS_dom"/>
</dbReference>
<evidence type="ECO:0000313" key="9">
    <source>
        <dbReference type="Proteomes" id="UP000636110"/>
    </source>
</evidence>
<sequence length="425" mass="47143">MKLATTTSMNTFRPWLIVGLLFIIAMLNYIDRTMITTMRGSIVGSIPMTDAHFGLLTAVFLWVYGLFSPLAGFLADRYSKSKIILFSLFVWSLVTWMTSYASSFEELLITRALMGISEACYIPAALSLIMDYHKGPTRSLATGIHMAGIMAGQSLGFLGGWLAENHTWNYAFTILGVFGICYASIIFFFLKDAPAKETIIEEAQEPKVNFLQSLGALFSNFSFICIVLFFGLISIVSWLIVGWLPTYFQERFQLSQTQAGIYSTGYVFTSAIVGVLVGGFLTDLWSRKNSNARIYVPLIGLSIAAPAIFLANYSHLLSISLLCFMLYTFCKSFVDTNTMPILSMTVDNRYRATGYGVLNFFGTLVGGFGLYFGGALRDLNIELSTIFKFASVLIVLAAIALYLVRPGKKRIAKESMINTKLNLSK</sequence>
<evidence type="ECO:0000256" key="6">
    <source>
        <dbReference type="SAM" id="Phobius"/>
    </source>
</evidence>
<evidence type="ECO:0000256" key="4">
    <source>
        <dbReference type="ARBA" id="ARBA00022989"/>
    </source>
</evidence>
<feature type="transmembrane region" description="Helical" evidence="6">
    <location>
        <begin position="168"/>
        <end position="190"/>
    </location>
</feature>